<feature type="region of interest" description="Disordered" evidence="1">
    <location>
        <begin position="241"/>
        <end position="266"/>
    </location>
</feature>
<feature type="compositionally biased region" description="Polar residues" evidence="1">
    <location>
        <begin position="245"/>
        <end position="255"/>
    </location>
</feature>
<dbReference type="PANTHER" id="PTHR23389:SF21">
    <property type="entry name" value="ATPASE FAMILY AAA DOMAIN-CONTAINING PROTEIN 5"/>
    <property type="match status" value="1"/>
</dbReference>
<evidence type="ECO:0000256" key="1">
    <source>
        <dbReference type="SAM" id="MobiDB-lite"/>
    </source>
</evidence>
<dbReference type="GO" id="GO:0016887">
    <property type="term" value="F:ATP hydrolysis activity"/>
    <property type="evidence" value="ECO:0007669"/>
    <property type="project" value="InterPro"/>
</dbReference>
<dbReference type="Gene3D" id="1.10.8.60">
    <property type="match status" value="1"/>
</dbReference>
<dbReference type="PANTHER" id="PTHR23389">
    <property type="entry name" value="CHROMOSOME TRANSMISSION FIDELITY FACTOR 18"/>
    <property type="match status" value="1"/>
</dbReference>
<organism evidence="3 4">
    <name type="scientific">Brachionus calyciflorus</name>
    <dbReference type="NCBI Taxonomy" id="104777"/>
    <lineage>
        <taxon>Eukaryota</taxon>
        <taxon>Metazoa</taxon>
        <taxon>Spiralia</taxon>
        <taxon>Gnathifera</taxon>
        <taxon>Rotifera</taxon>
        <taxon>Eurotatoria</taxon>
        <taxon>Monogononta</taxon>
        <taxon>Pseudotrocha</taxon>
        <taxon>Ploima</taxon>
        <taxon>Brachionidae</taxon>
        <taxon>Brachionus</taxon>
    </lineage>
</organism>
<keyword evidence="4" id="KW-1185">Reference proteome</keyword>
<comment type="caution">
    <text evidence="3">The sequence shown here is derived from an EMBL/GenBank/DDBJ whole genome shotgun (WGS) entry which is preliminary data.</text>
</comment>
<dbReference type="InterPro" id="IPR003959">
    <property type="entry name" value="ATPase_AAA_core"/>
</dbReference>
<dbReference type="Proteomes" id="UP000663879">
    <property type="component" value="Unassembled WGS sequence"/>
</dbReference>
<dbReference type="AlphaFoldDB" id="A0A814MHV9"/>
<dbReference type="InterPro" id="IPR003593">
    <property type="entry name" value="AAA+_ATPase"/>
</dbReference>
<evidence type="ECO:0000259" key="2">
    <source>
        <dbReference type="SMART" id="SM00382"/>
    </source>
</evidence>
<proteinExistence type="predicted"/>
<reference evidence="3" key="1">
    <citation type="submission" date="2021-02" db="EMBL/GenBank/DDBJ databases">
        <authorList>
            <person name="Nowell W R."/>
        </authorList>
    </citation>
    <scope>NUCLEOTIDE SEQUENCE</scope>
    <source>
        <strain evidence="3">Ploen Becks lab</strain>
    </source>
</reference>
<dbReference type="OrthoDB" id="9996895at2759"/>
<feature type="domain" description="AAA+ ATPase" evidence="2">
    <location>
        <begin position="167"/>
        <end position="354"/>
    </location>
</feature>
<feature type="region of interest" description="Disordered" evidence="1">
    <location>
        <begin position="118"/>
        <end position="159"/>
    </location>
</feature>
<dbReference type="SUPFAM" id="SSF52540">
    <property type="entry name" value="P-loop containing nucleoside triphosphate hydrolases"/>
    <property type="match status" value="1"/>
</dbReference>
<name>A0A814MHV9_9BILA</name>
<dbReference type="Pfam" id="PF00004">
    <property type="entry name" value="AAA"/>
    <property type="match status" value="1"/>
</dbReference>
<sequence length="485" mass="55787">MNNFQIDPFHLKNTQQFSEKDEEFMNSLNLVKPKFKLKQELDPILNKIEKSSFLNFDFSKYDHKVINQSEDIIQITKQDINKSDEILSNDLEELKQASPLEKSKDHLVEITSSHLLHTPTTSRIRNSKRHKTELKTNNDDSNSEAYDSDSDYSDSNLDSSSSGNKFYSNAILLSGPHGSGKTSSVYTISKQLGFKVFEVNSSSLRSKTQIIQDLERVLDSHHVTTKKENLNFKMENFFKKENSKPKTNVSNNKTQNSKKRKSNKTSCPYESVIELTSDSDNSDNRKAGNLHKESLILFDEIDVVFKEDVGFLSAIYHFVKKSKKPVILTTSDDFVWDKLSLDIEQIEFIRSKMDTALGYLRKIANLEGYKIEDLIIQKILQESKCDMRRSINELQALIGSNQKTIENLNNKNLICLNKADLSQCKSTKIDSNLNKYSQDLNTKINSYQAFKIIEDLSRTRDADLDYDDDMVFLDENQRAVINEKL</sequence>
<gene>
    <name evidence="3" type="ORF">OXX778_LOCUS19998</name>
</gene>
<dbReference type="SMART" id="SM00382">
    <property type="entry name" value="AAA"/>
    <property type="match status" value="1"/>
</dbReference>
<dbReference type="GO" id="GO:0005524">
    <property type="term" value="F:ATP binding"/>
    <property type="evidence" value="ECO:0007669"/>
    <property type="project" value="InterPro"/>
</dbReference>
<accession>A0A814MHV9</accession>
<dbReference type="GO" id="GO:0005634">
    <property type="term" value="C:nucleus"/>
    <property type="evidence" value="ECO:0007669"/>
    <property type="project" value="TreeGrafter"/>
</dbReference>
<dbReference type="Gene3D" id="3.40.50.300">
    <property type="entry name" value="P-loop containing nucleotide triphosphate hydrolases"/>
    <property type="match status" value="1"/>
</dbReference>
<protein>
    <recommendedName>
        <fullName evidence="2">AAA+ ATPase domain-containing protein</fullName>
    </recommendedName>
</protein>
<dbReference type="EMBL" id="CAJNOC010006386">
    <property type="protein sequence ID" value="CAF1076722.1"/>
    <property type="molecule type" value="Genomic_DNA"/>
</dbReference>
<dbReference type="GO" id="GO:0003677">
    <property type="term" value="F:DNA binding"/>
    <property type="evidence" value="ECO:0007669"/>
    <property type="project" value="TreeGrafter"/>
</dbReference>
<evidence type="ECO:0000313" key="3">
    <source>
        <dbReference type="EMBL" id="CAF1076722.1"/>
    </source>
</evidence>
<evidence type="ECO:0000313" key="4">
    <source>
        <dbReference type="Proteomes" id="UP000663879"/>
    </source>
</evidence>
<dbReference type="InterPro" id="IPR027417">
    <property type="entry name" value="P-loop_NTPase"/>
</dbReference>